<evidence type="ECO:0000313" key="2">
    <source>
        <dbReference type="Proteomes" id="UP001152607"/>
    </source>
</evidence>
<sequence length="60" mass="6463">MRKTGISLLLSLAKGRVSFDDSTAVSSPPGNSLTPFAATDGRRLYRSAYGGRRKRSCVET</sequence>
<dbReference type="AlphaFoldDB" id="A0A9W4UQB3"/>
<name>A0A9W4UQB3_9PLEO</name>
<evidence type="ECO:0000313" key="1">
    <source>
        <dbReference type="EMBL" id="CAI6338413.1"/>
    </source>
</evidence>
<gene>
    <name evidence="1" type="ORF">PDIGIT_LOCUS11541</name>
</gene>
<dbReference type="EMBL" id="CAOQHR010000008">
    <property type="protein sequence ID" value="CAI6338413.1"/>
    <property type="molecule type" value="Genomic_DNA"/>
</dbReference>
<comment type="caution">
    <text evidence="1">The sequence shown here is derived from an EMBL/GenBank/DDBJ whole genome shotgun (WGS) entry which is preliminary data.</text>
</comment>
<proteinExistence type="predicted"/>
<dbReference type="Proteomes" id="UP001152607">
    <property type="component" value="Unassembled WGS sequence"/>
</dbReference>
<protein>
    <submittedName>
        <fullName evidence="1">Uncharacterized protein</fullName>
    </submittedName>
</protein>
<accession>A0A9W4UQB3</accession>
<reference evidence="1" key="1">
    <citation type="submission" date="2023-01" db="EMBL/GenBank/DDBJ databases">
        <authorList>
            <person name="Van Ghelder C."/>
            <person name="Rancurel C."/>
        </authorList>
    </citation>
    <scope>NUCLEOTIDE SEQUENCE</scope>
    <source>
        <strain evidence="1">CNCM I-4278</strain>
    </source>
</reference>
<keyword evidence="2" id="KW-1185">Reference proteome</keyword>
<organism evidence="1 2">
    <name type="scientific">Periconia digitata</name>
    <dbReference type="NCBI Taxonomy" id="1303443"/>
    <lineage>
        <taxon>Eukaryota</taxon>
        <taxon>Fungi</taxon>
        <taxon>Dikarya</taxon>
        <taxon>Ascomycota</taxon>
        <taxon>Pezizomycotina</taxon>
        <taxon>Dothideomycetes</taxon>
        <taxon>Pleosporomycetidae</taxon>
        <taxon>Pleosporales</taxon>
        <taxon>Massarineae</taxon>
        <taxon>Periconiaceae</taxon>
        <taxon>Periconia</taxon>
    </lineage>
</organism>